<feature type="region of interest" description="Disordered" evidence="5">
    <location>
        <begin position="82"/>
        <end position="113"/>
    </location>
</feature>
<feature type="domain" description="HMG box" evidence="6">
    <location>
        <begin position="112"/>
        <end position="196"/>
    </location>
</feature>
<evidence type="ECO:0000256" key="3">
    <source>
        <dbReference type="ARBA" id="ARBA00023242"/>
    </source>
</evidence>
<feature type="compositionally biased region" description="Polar residues" evidence="5">
    <location>
        <begin position="213"/>
        <end position="229"/>
    </location>
</feature>
<dbReference type="InterPro" id="IPR009071">
    <property type="entry name" value="HMG_box_dom"/>
</dbReference>
<feature type="DNA-binding region" description="HMG box" evidence="4">
    <location>
        <begin position="112"/>
        <end position="196"/>
    </location>
</feature>
<dbReference type="PROSITE" id="PS50118">
    <property type="entry name" value="HMG_BOX_2"/>
    <property type="match status" value="1"/>
</dbReference>
<dbReference type="PANTHER" id="PTHR48112">
    <property type="entry name" value="HIGH MOBILITY GROUP PROTEIN DSP1"/>
    <property type="match status" value="1"/>
</dbReference>
<evidence type="ECO:0000256" key="2">
    <source>
        <dbReference type="ARBA" id="ARBA00023125"/>
    </source>
</evidence>
<evidence type="ECO:0000259" key="6">
    <source>
        <dbReference type="PROSITE" id="PS50118"/>
    </source>
</evidence>
<name>A0A7J7JVG6_BUGNE</name>
<dbReference type="Gene3D" id="1.10.30.10">
    <property type="entry name" value="High mobility group box domain"/>
    <property type="match status" value="1"/>
</dbReference>
<dbReference type="AlphaFoldDB" id="A0A7J7JVG6"/>
<sequence>MTIIVIITELKQCEKLEQRNERMLHRLYSVGKILKQYKKERTFLMNRLDQHGDNYREAPVVLPYETQEGNKAILNAVKQLANTKKSKGNHSSEGQSQSRKKSKVEVKDPNAPKKPVNAYVMFFQHHRHSVQENYHKENNADIGNHELTRIVGQQWNNLSTDEKQELSPLQLIVLQVFYDLYEKDKERYQKELAEYENNKDSSKPPAGAASVTLDATTSKSATTELSSPQ</sequence>
<keyword evidence="2 4" id="KW-0238">DNA-binding</keyword>
<keyword evidence="3 4" id="KW-0539">Nucleus</keyword>
<dbReference type="Pfam" id="PF00505">
    <property type="entry name" value="HMG_box"/>
    <property type="match status" value="1"/>
</dbReference>
<evidence type="ECO:0000256" key="4">
    <source>
        <dbReference type="PROSITE-ProRule" id="PRU00267"/>
    </source>
</evidence>
<dbReference type="SMART" id="SM00398">
    <property type="entry name" value="HMG"/>
    <property type="match status" value="1"/>
</dbReference>
<reference evidence="7" key="1">
    <citation type="submission" date="2020-06" db="EMBL/GenBank/DDBJ databases">
        <title>Draft genome of Bugula neritina, a colonial animal packing powerful symbionts and potential medicines.</title>
        <authorList>
            <person name="Rayko M."/>
        </authorList>
    </citation>
    <scope>NUCLEOTIDE SEQUENCE [LARGE SCALE GENOMIC DNA]</scope>
    <source>
        <strain evidence="7">Kwan_BN1</strain>
    </source>
</reference>
<evidence type="ECO:0000313" key="8">
    <source>
        <dbReference type="Proteomes" id="UP000593567"/>
    </source>
</evidence>
<dbReference type="InterPro" id="IPR056513">
    <property type="entry name" value="INO80F"/>
</dbReference>
<dbReference type="Pfam" id="PF24245">
    <property type="entry name" value="INO80F"/>
    <property type="match status" value="1"/>
</dbReference>
<dbReference type="GO" id="GO:0003677">
    <property type="term" value="F:DNA binding"/>
    <property type="evidence" value="ECO:0007669"/>
    <property type="project" value="UniProtKB-UniRule"/>
</dbReference>
<feature type="region of interest" description="Disordered" evidence="5">
    <location>
        <begin position="194"/>
        <end position="229"/>
    </location>
</feature>
<keyword evidence="8" id="KW-1185">Reference proteome</keyword>
<organism evidence="7 8">
    <name type="scientific">Bugula neritina</name>
    <name type="common">Brown bryozoan</name>
    <name type="synonym">Sertularia neritina</name>
    <dbReference type="NCBI Taxonomy" id="10212"/>
    <lineage>
        <taxon>Eukaryota</taxon>
        <taxon>Metazoa</taxon>
        <taxon>Spiralia</taxon>
        <taxon>Lophotrochozoa</taxon>
        <taxon>Bryozoa</taxon>
        <taxon>Gymnolaemata</taxon>
        <taxon>Cheilostomatida</taxon>
        <taxon>Flustrina</taxon>
        <taxon>Buguloidea</taxon>
        <taxon>Bugulidae</taxon>
        <taxon>Bugula</taxon>
    </lineage>
</organism>
<dbReference type="OrthoDB" id="10070927at2759"/>
<dbReference type="GO" id="GO:0005634">
    <property type="term" value="C:nucleus"/>
    <property type="evidence" value="ECO:0007669"/>
    <property type="project" value="UniProtKB-SubCell"/>
</dbReference>
<dbReference type="InterPro" id="IPR036910">
    <property type="entry name" value="HMG_box_dom_sf"/>
</dbReference>
<dbReference type="SUPFAM" id="SSF47095">
    <property type="entry name" value="HMG-box"/>
    <property type="match status" value="1"/>
</dbReference>
<dbReference type="GO" id="GO:0006357">
    <property type="term" value="P:regulation of transcription by RNA polymerase II"/>
    <property type="evidence" value="ECO:0007669"/>
    <property type="project" value="TreeGrafter"/>
</dbReference>
<evidence type="ECO:0000256" key="1">
    <source>
        <dbReference type="ARBA" id="ARBA00004123"/>
    </source>
</evidence>
<dbReference type="Proteomes" id="UP000593567">
    <property type="component" value="Unassembled WGS sequence"/>
</dbReference>
<comment type="caution">
    <text evidence="7">The sequence shown here is derived from an EMBL/GenBank/DDBJ whole genome shotgun (WGS) entry which is preliminary data.</text>
</comment>
<dbReference type="InterPro" id="IPR050342">
    <property type="entry name" value="HMGB"/>
</dbReference>
<evidence type="ECO:0000256" key="5">
    <source>
        <dbReference type="SAM" id="MobiDB-lite"/>
    </source>
</evidence>
<dbReference type="PANTHER" id="PTHR48112:SF22">
    <property type="entry name" value="MITOCHONDRIAL TRANSCRIPTION FACTOR A, ISOFORM B"/>
    <property type="match status" value="1"/>
</dbReference>
<dbReference type="EMBL" id="VXIV02001784">
    <property type="protein sequence ID" value="KAF6029855.1"/>
    <property type="molecule type" value="Genomic_DNA"/>
</dbReference>
<gene>
    <name evidence="7" type="ORF">EB796_011853</name>
</gene>
<accession>A0A7J7JVG6</accession>
<proteinExistence type="predicted"/>
<evidence type="ECO:0000313" key="7">
    <source>
        <dbReference type="EMBL" id="KAF6029855.1"/>
    </source>
</evidence>
<protein>
    <recommendedName>
        <fullName evidence="6">HMG box domain-containing protein</fullName>
    </recommendedName>
</protein>
<comment type="subcellular location">
    <subcellularLocation>
        <location evidence="1">Nucleus</location>
    </subcellularLocation>
</comment>